<feature type="region of interest" description="Disordered" evidence="1">
    <location>
        <begin position="155"/>
        <end position="176"/>
    </location>
</feature>
<dbReference type="AlphaFoldDB" id="A0A438DNV3"/>
<organism evidence="2 3">
    <name type="scientific">Vitis vinifera</name>
    <name type="common">Grape</name>
    <dbReference type="NCBI Taxonomy" id="29760"/>
    <lineage>
        <taxon>Eukaryota</taxon>
        <taxon>Viridiplantae</taxon>
        <taxon>Streptophyta</taxon>
        <taxon>Embryophyta</taxon>
        <taxon>Tracheophyta</taxon>
        <taxon>Spermatophyta</taxon>
        <taxon>Magnoliopsida</taxon>
        <taxon>eudicotyledons</taxon>
        <taxon>Gunneridae</taxon>
        <taxon>Pentapetalae</taxon>
        <taxon>rosids</taxon>
        <taxon>Vitales</taxon>
        <taxon>Vitaceae</taxon>
        <taxon>Viteae</taxon>
        <taxon>Vitis</taxon>
    </lineage>
</organism>
<evidence type="ECO:0000313" key="2">
    <source>
        <dbReference type="EMBL" id="RVW37126.1"/>
    </source>
</evidence>
<evidence type="ECO:0000256" key="1">
    <source>
        <dbReference type="SAM" id="MobiDB-lite"/>
    </source>
</evidence>
<comment type="caution">
    <text evidence="2">The sequence shown here is derived from an EMBL/GenBank/DDBJ whole genome shotgun (WGS) entry which is preliminary data.</text>
</comment>
<dbReference type="Proteomes" id="UP000288805">
    <property type="component" value="Unassembled WGS sequence"/>
</dbReference>
<gene>
    <name evidence="2" type="ORF">CK203_084527</name>
</gene>
<reference evidence="2 3" key="1">
    <citation type="journal article" date="2018" name="PLoS Genet.">
        <title>Population sequencing reveals clonal diversity and ancestral inbreeding in the grapevine cultivar Chardonnay.</title>
        <authorList>
            <person name="Roach M.J."/>
            <person name="Johnson D.L."/>
            <person name="Bohlmann J."/>
            <person name="van Vuuren H.J."/>
            <person name="Jones S.J."/>
            <person name="Pretorius I.S."/>
            <person name="Schmidt S.A."/>
            <person name="Borneman A.R."/>
        </authorList>
    </citation>
    <scope>NUCLEOTIDE SEQUENCE [LARGE SCALE GENOMIC DNA]</scope>
    <source>
        <strain evidence="3">cv. Chardonnay</strain>
        <tissue evidence="2">Leaf</tissue>
    </source>
</reference>
<sequence length="412" mass="46040">MDPQYATVDQLAKITDIMASLRNAILGPVPPLPPPLVQSAPQVGAFVLHGQIETTPHSVDGYDDLPVAALPIEFHMPDIERYKGIGCPCIHLQLYSAVMRGHRELEALRQRSDETVTSFISRWREKIAQIIDKPSERDQISSLWHRGVNISRGLWADSSPSDSKGKKPGLGPRPSDVCIIGMMGHRSPRRPQTQRQFSDTSYQMIQHDQYRPRPPMQFHQYKAPPLPRSARQFTHLGMPLSRAFQRLVEEGLIASLPPRPPLQPIPLGFRTNLHCVYHQRAGHDTDNCSELRHAIHDLIDQVSHIHLEPIASSSTHRDALIRARSQIRVDTATTLEGLIHFLTVDRATRIVFSDNDLSPKRSDHVRPLFIDVAYSSRRVSSVLLGNGSTLNVCPSVTTIALGFSPSDFGPST</sequence>
<evidence type="ECO:0000313" key="3">
    <source>
        <dbReference type="Proteomes" id="UP000288805"/>
    </source>
</evidence>
<name>A0A438DNV3_VITVI</name>
<accession>A0A438DNV3</accession>
<proteinExistence type="predicted"/>
<evidence type="ECO:0008006" key="4">
    <source>
        <dbReference type="Google" id="ProtNLM"/>
    </source>
</evidence>
<protein>
    <recommendedName>
        <fullName evidence="4">Retrotransposon gag domain-containing protein</fullName>
    </recommendedName>
</protein>
<dbReference type="EMBL" id="QGNW01001547">
    <property type="protein sequence ID" value="RVW37126.1"/>
    <property type="molecule type" value="Genomic_DNA"/>
</dbReference>